<feature type="transmembrane region" description="Helical" evidence="2">
    <location>
        <begin position="31"/>
        <end position="53"/>
    </location>
</feature>
<dbReference type="EMBL" id="AP021861">
    <property type="protein sequence ID" value="BBO34722.1"/>
    <property type="molecule type" value="Genomic_DNA"/>
</dbReference>
<sequence length="286" mass="32304">MSQETGSDSDSEDHSMGGVLGHEPGTPRKRIVGPAFKAVFQFAKFMITLPIILVRGRRGKIEEVTVYSAHPSFFLWLLIAVGFASSAVVARYPQEAGLFGWVYVWVLLYFLVTLMYDVSARKLGFWTLIFALLWLGSKYVEHIKNVAVLGSVFEYLADLKPEFDVGTATALSWLLLLPWIGSLLHMALNGRKRFTPNEIGEFHFGEGSELTDRTGLRFRTRYRDVLETMLTFGGGDLIAVDNHQNVIKRWDNIVGLYFIWKDLDRVLHQRAAVVDLGDDNAASEQR</sequence>
<feature type="transmembrane region" description="Helical" evidence="2">
    <location>
        <begin position="98"/>
        <end position="116"/>
    </location>
</feature>
<evidence type="ECO:0000313" key="3">
    <source>
        <dbReference type="EMBL" id="BBO34722.1"/>
    </source>
</evidence>
<keyword evidence="2" id="KW-1133">Transmembrane helix</keyword>
<accession>A0A5K7XFE5</accession>
<gene>
    <name evidence="3" type="ORF">PLANPX_4334</name>
</gene>
<evidence type="ECO:0000313" key="4">
    <source>
        <dbReference type="Proteomes" id="UP000326837"/>
    </source>
</evidence>
<reference evidence="4" key="1">
    <citation type="submission" date="2019-10" db="EMBL/GenBank/DDBJ databases">
        <title>Lacipirellula parvula gen. nov., sp. nov., representing a lineage of planctomycetes widespread in freshwater anoxic habitats, and description of the family Lacipirellulaceae.</title>
        <authorList>
            <person name="Dedysh S.N."/>
            <person name="Kulichevskaya I.S."/>
            <person name="Beletsky A.V."/>
            <person name="Rakitin A.L."/>
            <person name="Mardanov A.V."/>
            <person name="Ivanova A.A."/>
            <person name="Saltykova V.X."/>
            <person name="Rijpstra W.I.C."/>
            <person name="Sinninghe Damste J.S."/>
            <person name="Ravin N.V."/>
        </authorList>
    </citation>
    <scope>NUCLEOTIDE SEQUENCE [LARGE SCALE GENOMIC DNA]</scope>
    <source>
        <strain evidence="4">PX69</strain>
    </source>
</reference>
<proteinExistence type="predicted"/>
<feature type="region of interest" description="Disordered" evidence="1">
    <location>
        <begin position="1"/>
        <end position="26"/>
    </location>
</feature>
<feature type="transmembrane region" description="Helical" evidence="2">
    <location>
        <begin position="73"/>
        <end position="92"/>
    </location>
</feature>
<keyword evidence="2" id="KW-0812">Transmembrane</keyword>
<protein>
    <submittedName>
        <fullName evidence="3">Uncharacterized protein</fullName>
    </submittedName>
</protein>
<evidence type="ECO:0000256" key="1">
    <source>
        <dbReference type="SAM" id="MobiDB-lite"/>
    </source>
</evidence>
<feature type="transmembrane region" description="Helical" evidence="2">
    <location>
        <begin position="170"/>
        <end position="188"/>
    </location>
</feature>
<dbReference type="Proteomes" id="UP000326837">
    <property type="component" value="Chromosome"/>
</dbReference>
<keyword evidence="4" id="KW-1185">Reference proteome</keyword>
<keyword evidence="2" id="KW-0472">Membrane</keyword>
<dbReference type="RefSeq" id="WP_152100245.1">
    <property type="nucleotide sequence ID" value="NZ_AP021861.1"/>
</dbReference>
<dbReference type="KEGG" id="lpav:PLANPX_4334"/>
<organism evidence="3 4">
    <name type="scientific">Lacipirellula parvula</name>
    <dbReference type="NCBI Taxonomy" id="2650471"/>
    <lineage>
        <taxon>Bacteria</taxon>
        <taxon>Pseudomonadati</taxon>
        <taxon>Planctomycetota</taxon>
        <taxon>Planctomycetia</taxon>
        <taxon>Pirellulales</taxon>
        <taxon>Lacipirellulaceae</taxon>
        <taxon>Lacipirellula</taxon>
    </lineage>
</organism>
<evidence type="ECO:0000256" key="2">
    <source>
        <dbReference type="SAM" id="Phobius"/>
    </source>
</evidence>
<name>A0A5K7XFE5_9BACT</name>
<feature type="transmembrane region" description="Helical" evidence="2">
    <location>
        <begin position="123"/>
        <end position="140"/>
    </location>
</feature>
<dbReference type="AlphaFoldDB" id="A0A5K7XFE5"/>